<name>A0A917F0K7_9ACTN</name>
<evidence type="ECO:0000256" key="1">
    <source>
        <dbReference type="ARBA" id="ARBA00023002"/>
    </source>
</evidence>
<dbReference type="AlphaFoldDB" id="A0A917F0K7"/>
<protein>
    <submittedName>
        <fullName evidence="3">NADP oxidoreductase</fullName>
    </submittedName>
</protein>
<dbReference type="InterPro" id="IPR051267">
    <property type="entry name" value="STEAP_metalloreductase"/>
</dbReference>
<evidence type="ECO:0000313" key="3">
    <source>
        <dbReference type="EMBL" id="GGF32861.1"/>
    </source>
</evidence>
<dbReference type="Pfam" id="PF03807">
    <property type="entry name" value="F420_oxidored"/>
    <property type="match status" value="1"/>
</dbReference>
<dbReference type="EMBL" id="BMKQ01000001">
    <property type="protein sequence ID" value="GGF32861.1"/>
    <property type="molecule type" value="Genomic_DNA"/>
</dbReference>
<dbReference type="PANTHER" id="PTHR14239">
    <property type="entry name" value="DUDULIN-RELATED"/>
    <property type="match status" value="1"/>
</dbReference>
<dbReference type="GO" id="GO:0016491">
    <property type="term" value="F:oxidoreductase activity"/>
    <property type="evidence" value="ECO:0007669"/>
    <property type="project" value="UniProtKB-KW"/>
</dbReference>
<feature type="domain" description="Pyrroline-5-carboxylate reductase catalytic N-terminal" evidence="2">
    <location>
        <begin position="3"/>
        <end position="92"/>
    </location>
</feature>
<reference evidence="3" key="1">
    <citation type="journal article" date="2014" name="Int. J. Syst. Evol. Microbiol.">
        <title>Complete genome sequence of Corynebacterium casei LMG S-19264T (=DSM 44701T), isolated from a smear-ripened cheese.</title>
        <authorList>
            <consortium name="US DOE Joint Genome Institute (JGI-PGF)"/>
            <person name="Walter F."/>
            <person name="Albersmeier A."/>
            <person name="Kalinowski J."/>
            <person name="Ruckert C."/>
        </authorList>
    </citation>
    <scope>NUCLEOTIDE SEQUENCE</scope>
    <source>
        <strain evidence="3">CGMCC 1.16067</strain>
    </source>
</reference>
<dbReference type="Gene3D" id="3.40.50.720">
    <property type="entry name" value="NAD(P)-binding Rossmann-like Domain"/>
    <property type="match status" value="1"/>
</dbReference>
<dbReference type="SUPFAM" id="SSF51735">
    <property type="entry name" value="NAD(P)-binding Rossmann-fold domains"/>
    <property type="match status" value="1"/>
</dbReference>
<reference evidence="3" key="2">
    <citation type="submission" date="2020-09" db="EMBL/GenBank/DDBJ databases">
        <authorList>
            <person name="Sun Q."/>
            <person name="Zhou Y."/>
        </authorList>
    </citation>
    <scope>NUCLEOTIDE SEQUENCE</scope>
    <source>
        <strain evidence="3">CGMCC 1.16067</strain>
    </source>
</reference>
<keyword evidence="1" id="KW-0560">Oxidoreductase</keyword>
<dbReference type="PANTHER" id="PTHR14239:SF10">
    <property type="entry name" value="REDUCTASE"/>
    <property type="match status" value="1"/>
</dbReference>
<accession>A0A917F0K7</accession>
<dbReference type="InterPro" id="IPR036291">
    <property type="entry name" value="NAD(P)-bd_dom_sf"/>
</dbReference>
<dbReference type="InterPro" id="IPR028939">
    <property type="entry name" value="P5C_Rdtase_cat_N"/>
</dbReference>
<keyword evidence="4" id="KW-1185">Reference proteome</keyword>
<organism evidence="3 4">
    <name type="scientific">Marmoricola endophyticus</name>
    <dbReference type="NCBI Taxonomy" id="2040280"/>
    <lineage>
        <taxon>Bacteria</taxon>
        <taxon>Bacillati</taxon>
        <taxon>Actinomycetota</taxon>
        <taxon>Actinomycetes</taxon>
        <taxon>Propionibacteriales</taxon>
        <taxon>Nocardioidaceae</taxon>
        <taxon>Marmoricola</taxon>
    </lineage>
</organism>
<sequence>MTTIGFIGSGNIGSTLARLAVDAGYDVVMSNSRGPDTLADLVESLGPRARAATREEAAAAGDLVVTTVPLKALEDVPVEPLAGKLVLDTINYYPDRDGAVPALDENATTTSELVAAHLPRARVVKAFNNIYFEHLASMARPSGADDRNTLLIAGDDEQAKTEAAGVIDALGYDTFDTGALADSWRFERDRPAYAAAYTVDGDFSRPRVNDRAGLAGLLEESVRQGR</sequence>
<dbReference type="Proteomes" id="UP000649179">
    <property type="component" value="Unassembled WGS sequence"/>
</dbReference>
<proteinExistence type="predicted"/>
<gene>
    <name evidence="3" type="ORF">GCM10011519_02880</name>
</gene>
<comment type="caution">
    <text evidence="3">The sequence shown here is derived from an EMBL/GenBank/DDBJ whole genome shotgun (WGS) entry which is preliminary data.</text>
</comment>
<evidence type="ECO:0000313" key="4">
    <source>
        <dbReference type="Proteomes" id="UP000649179"/>
    </source>
</evidence>
<dbReference type="RefSeq" id="WP_188777578.1">
    <property type="nucleotide sequence ID" value="NZ_BMKQ01000001.1"/>
</dbReference>
<evidence type="ECO:0000259" key="2">
    <source>
        <dbReference type="Pfam" id="PF03807"/>
    </source>
</evidence>